<dbReference type="Proteomes" id="UP001139485">
    <property type="component" value="Unassembled WGS sequence"/>
</dbReference>
<proteinExistence type="predicted"/>
<evidence type="ECO:0000313" key="3">
    <source>
        <dbReference type="Proteomes" id="UP001139485"/>
    </source>
</evidence>
<dbReference type="InterPro" id="IPR006748">
    <property type="entry name" value="NH2Glyco/OHUrea_AB-resist_kin"/>
</dbReference>
<feature type="region of interest" description="Disordered" evidence="1">
    <location>
        <begin position="75"/>
        <end position="95"/>
    </location>
</feature>
<keyword evidence="3" id="KW-1185">Reference proteome</keyword>
<sequence length="326" mass="34281">MSAPPRLQPLTRARVADLGEAGAAWHAALPGVLDALAQRWEVAWGRQLPGGSASYVLAATTRDEQERVLKVRLPEPGLGEGLGEGRDGGEGGEGGEARVLRAADGRGYARLHAYVPASDLGLADGADALLLERLGPSLDATGGSVEDRLTVLARTLREAWQVPPPPTGPREDKALSLARAVRETDARLGGVTDPAALREALAAAERLAGWTGATVTVHGDAHPSNLLRTRDGRGTGWAFVDPDGFACDPAYDLGVAVRDWSSHLRGADARARLRGWCGLLATATGLDARRVWDWAYLERVSTGLYVSGFGAPTVGRPFLETAAALV</sequence>
<comment type="caution">
    <text evidence="2">The sequence shown here is derived from an EMBL/GenBank/DDBJ whole genome shotgun (WGS) entry which is preliminary data.</text>
</comment>
<gene>
    <name evidence="2" type="ORF">M8330_06020</name>
</gene>
<name>A0A9X2D630_9ACTN</name>
<dbReference type="SUPFAM" id="SSF56112">
    <property type="entry name" value="Protein kinase-like (PK-like)"/>
    <property type="match status" value="1"/>
</dbReference>
<dbReference type="Gene3D" id="3.90.1200.10">
    <property type="match status" value="1"/>
</dbReference>
<dbReference type="AlphaFoldDB" id="A0A9X2D630"/>
<evidence type="ECO:0000256" key="1">
    <source>
        <dbReference type="SAM" id="MobiDB-lite"/>
    </source>
</evidence>
<reference evidence="2" key="1">
    <citation type="submission" date="2022-05" db="EMBL/GenBank/DDBJ databases">
        <authorList>
            <person name="Tuo L."/>
        </authorList>
    </citation>
    <scope>NUCLEOTIDE SEQUENCE</scope>
    <source>
        <strain evidence="2">BSK12Z-4</strain>
    </source>
</reference>
<dbReference type="RefSeq" id="WP_250826593.1">
    <property type="nucleotide sequence ID" value="NZ_JAMOIL010000006.1"/>
</dbReference>
<dbReference type="InterPro" id="IPR011009">
    <property type="entry name" value="Kinase-like_dom_sf"/>
</dbReference>
<accession>A0A9X2D630</accession>
<dbReference type="EMBL" id="JAMOIL010000006">
    <property type="protein sequence ID" value="MCM0619848.1"/>
    <property type="molecule type" value="Genomic_DNA"/>
</dbReference>
<organism evidence="2 3">
    <name type="scientific">Nocardioides bruguierae</name>
    <dbReference type="NCBI Taxonomy" id="2945102"/>
    <lineage>
        <taxon>Bacteria</taxon>
        <taxon>Bacillati</taxon>
        <taxon>Actinomycetota</taxon>
        <taxon>Actinomycetes</taxon>
        <taxon>Propionibacteriales</taxon>
        <taxon>Nocardioidaceae</taxon>
        <taxon>Nocardioides</taxon>
    </lineage>
</organism>
<evidence type="ECO:0000313" key="2">
    <source>
        <dbReference type="EMBL" id="MCM0619848.1"/>
    </source>
</evidence>
<protein>
    <submittedName>
        <fullName evidence="2">Aminoglycoside phosphotransferase family protein</fullName>
    </submittedName>
</protein>
<dbReference type="Pfam" id="PF04655">
    <property type="entry name" value="APH_6_hur"/>
    <property type="match status" value="1"/>
</dbReference>
<dbReference type="GO" id="GO:0019748">
    <property type="term" value="P:secondary metabolic process"/>
    <property type="evidence" value="ECO:0007669"/>
    <property type="project" value="InterPro"/>
</dbReference>
<dbReference type="GO" id="GO:0016773">
    <property type="term" value="F:phosphotransferase activity, alcohol group as acceptor"/>
    <property type="evidence" value="ECO:0007669"/>
    <property type="project" value="InterPro"/>
</dbReference>
<feature type="compositionally biased region" description="Basic and acidic residues" evidence="1">
    <location>
        <begin position="83"/>
        <end position="95"/>
    </location>
</feature>